<dbReference type="SMART" id="SM00326">
    <property type="entry name" value="SH3"/>
    <property type="match status" value="2"/>
</dbReference>
<gene>
    <name evidence="4" type="ORF">EVAR_32365_1</name>
</gene>
<dbReference type="Proteomes" id="UP000299102">
    <property type="component" value="Unassembled WGS sequence"/>
</dbReference>
<dbReference type="EMBL" id="BGZK01000355">
    <property type="protein sequence ID" value="GBP38849.1"/>
    <property type="molecule type" value="Genomic_DNA"/>
</dbReference>
<dbReference type="PRINTS" id="PR00452">
    <property type="entry name" value="SH3DOMAIN"/>
</dbReference>
<accession>A0A4C1VJS8</accession>
<evidence type="ECO:0000259" key="3">
    <source>
        <dbReference type="PROSITE" id="PS50002"/>
    </source>
</evidence>
<dbReference type="CDD" id="cd00174">
    <property type="entry name" value="SH3"/>
    <property type="match status" value="1"/>
</dbReference>
<dbReference type="Pfam" id="PF00018">
    <property type="entry name" value="SH3_1"/>
    <property type="match status" value="1"/>
</dbReference>
<dbReference type="InterPro" id="IPR050384">
    <property type="entry name" value="Endophilin_SH3RF"/>
</dbReference>
<evidence type="ECO:0000313" key="5">
    <source>
        <dbReference type="Proteomes" id="UP000299102"/>
    </source>
</evidence>
<dbReference type="PANTHER" id="PTHR14167:SF116">
    <property type="entry name" value="CAP, ISOFORM AC"/>
    <property type="match status" value="1"/>
</dbReference>
<dbReference type="InterPro" id="IPR036028">
    <property type="entry name" value="SH3-like_dom_sf"/>
</dbReference>
<sequence>MARIGPSYASLQTAPAISWHWADTKIHLIRRVNDEWLVGRISNGTEGLFPSNYIEIKVPLPDEVVPPSPSLGTALVLYNFESSELGDLGLREGDKVKVLKKINEDWYYGECGGRRGQFPASYVDINVY</sequence>
<organism evidence="4 5">
    <name type="scientific">Eumeta variegata</name>
    <name type="common">Bagworm moth</name>
    <name type="synonym">Eumeta japonica</name>
    <dbReference type="NCBI Taxonomy" id="151549"/>
    <lineage>
        <taxon>Eukaryota</taxon>
        <taxon>Metazoa</taxon>
        <taxon>Ecdysozoa</taxon>
        <taxon>Arthropoda</taxon>
        <taxon>Hexapoda</taxon>
        <taxon>Insecta</taxon>
        <taxon>Pterygota</taxon>
        <taxon>Neoptera</taxon>
        <taxon>Endopterygota</taxon>
        <taxon>Lepidoptera</taxon>
        <taxon>Glossata</taxon>
        <taxon>Ditrysia</taxon>
        <taxon>Tineoidea</taxon>
        <taxon>Psychidae</taxon>
        <taxon>Oiketicinae</taxon>
        <taxon>Eumeta</taxon>
    </lineage>
</organism>
<evidence type="ECO:0000313" key="4">
    <source>
        <dbReference type="EMBL" id="GBP38849.1"/>
    </source>
</evidence>
<feature type="domain" description="SH3" evidence="3">
    <location>
        <begin position="69"/>
        <end position="128"/>
    </location>
</feature>
<protein>
    <submittedName>
        <fullName evidence="4">Uncharacterized protein B0303.7</fullName>
    </submittedName>
</protein>
<dbReference type="SUPFAM" id="SSF50044">
    <property type="entry name" value="SH3-domain"/>
    <property type="match status" value="2"/>
</dbReference>
<dbReference type="STRING" id="151549.A0A4C1VJS8"/>
<dbReference type="AlphaFoldDB" id="A0A4C1VJS8"/>
<evidence type="ECO:0000256" key="1">
    <source>
        <dbReference type="ARBA" id="ARBA00022443"/>
    </source>
</evidence>
<name>A0A4C1VJS8_EUMVA</name>
<keyword evidence="5" id="KW-1185">Reference proteome</keyword>
<comment type="caution">
    <text evidence="4">The sequence shown here is derived from an EMBL/GenBank/DDBJ whole genome shotgun (WGS) entry which is preliminary data.</text>
</comment>
<dbReference type="PROSITE" id="PS50002">
    <property type="entry name" value="SH3"/>
    <property type="match status" value="1"/>
</dbReference>
<keyword evidence="1 2" id="KW-0728">SH3 domain</keyword>
<dbReference type="OrthoDB" id="27823at2759"/>
<proteinExistence type="predicted"/>
<evidence type="ECO:0000256" key="2">
    <source>
        <dbReference type="PROSITE-ProRule" id="PRU00192"/>
    </source>
</evidence>
<reference evidence="4 5" key="1">
    <citation type="journal article" date="2019" name="Commun. Biol.">
        <title>The bagworm genome reveals a unique fibroin gene that provides high tensile strength.</title>
        <authorList>
            <person name="Kono N."/>
            <person name="Nakamura H."/>
            <person name="Ohtoshi R."/>
            <person name="Tomita M."/>
            <person name="Numata K."/>
            <person name="Arakawa K."/>
        </authorList>
    </citation>
    <scope>NUCLEOTIDE SEQUENCE [LARGE SCALE GENOMIC DNA]</scope>
</reference>
<dbReference type="PANTHER" id="PTHR14167">
    <property type="entry name" value="SH3 DOMAIN-CONTAINING"/>
    <property type="match status" value="1"/>
</dbReference>
<dbReference type="Gene3D" id="2.30.30.40">
    <property type="entry name" value="SH3 Domains"/>
    <property type="match status" value="2"/>
</dbReference>
<dbReference type="InterPro" id="IPR001452">
    <property type="entry name" value="SH3_domain"/>
</dbReference>